<evidence type="ECO:0000256" key="7">
    <source>
        <dbReference type="ARBA" id="ARBA00023002"/>
    </source>
</evidence>
<evidence type="ECO:0000256" key="2">
    <source>
        <dbReference type="ARBA" id="ARBA00022525"/>
    </source>
</evidence>
<reference evidence="12" key="1">
    <citation type="submission" date="2021-03" db="EMBL/GenBank/DDBJ databases">
        <title>Chromosome level genome of the anhydrobiotic midge Polypedilum vanderplanki.</title>
        <authorList>
            <person name="Yoshida Y."/>
            <person name="Kikawada T."/>
            <person name="Gusev O."/>
        </authorList>
    </citation>
    <scope>NUCLEOTIDE SEQUENCE</scope>
    <source>
        <strain evidence="12">NIAS01</strain>
        <tissue evidence="12">Whole body or cell culture</tissue>
    </source>
</reference>
<evidence type="ECO:0000256" key="10">
    <source>
        <dbReference type="PIRSR" id="PIRSR619791-2"/>
    </source>
</evidence>
<dbReference type="GO" id="GO:0046872">
    <property type="term" value="F:metal ion binding"/>
    <property type="evidence" value="ECO:0007669"/>
    <property type="project" value="UniProtKB-KW"/>
</dbReference>
<evidence type="ECO:0000256" key="11">
    <source>
        <dbReference type="SAM" id="Phobius"/>
    </source>
</evidence>
<dbReference type="GO" id="GO:0004601">
    <property type="term" value="F:peroxidase activity"/>
    <property type="evidence" value="ECO:0007669"/>
    <property type="project" value="UniProtKB-KW"/>
</dbReference>
<dbReference type="EMBL" id="JADBJN010000003">
    <property type="protein sequence ID" value="KAG5670464.1"/>
    <property type="molecule type" value="Genomic_DNA"/>
</dbReference>
<evidence type="ECO:0000256" key="5">
    <source>
        <dbReference type="ARBA" id="ARBA00022723"/>
    </source>
</evidence>
<protein>
    <submittedName>
        <fullName evidence="12">Uncharacterized protein</fullName>
    </submittedName>
</protein>
<dbReference type="GO" id="GO:0020037">
    <property type="term" value="F:heme binding"/>
    <property type="evidence" value="ECO:0007669"/>
    <property type="project" value="InterPro"/>
</dbReference>
<keyword evidence="11" id="KW-0812">Transmembrane</keyword>
<evidence type="ECO:0000256" key="6">
    <source>
        <dbReference type="ARBA" id="ARBA00022729"/>
    </source>
</evidence>
<dbReference type="SUPFAM" id="SSF48113">
    <property type="entry name" value="Heme-dependent peroxidases"/>
    <property type="match status" value="1"/>
</dbReference>
<comment type="caution">
    <text evidence="12">The sequence shown here is derived from an EMBL/GenBank/DDBJ whole genome shotgun (WGS) entry which is preliminary data.</text>
</comment>
<dbReference type="FunFam" id="1.10.640.10:FF:000003">
    <property type="entry name" value="chorion peroxidase"/>
    <property type="match status" value="1"/>
</dbReference>
<keyword evidence="11" id="KW-0472">Membrane</keyword>
<dbReference type="Gene3D" id="1.10.640.10">
    <property type="entry name" value="Haem peroxidase domain superfamily, animal type"/>
    <property type="match status" value="1"/>
</dbReference>
<dbReference type="InterPro" id="IPR019791">
    <property type="entry name" value="Haem_peroxidase_animal"/>
</dbReference>
<keyword evidence="11" id="KW-1133">Transmembrane helix</keyword>
<comment type="subcellular location">
    <subcellularLocation>
        <location evidence="1">Secreted</location>
    </subcellularLocation>
</comment>
<dbReference type="CDD" id="cd09823">
    <property type="entry name" value="peroxinectin_like"/>
    <property type="match status" value="1"/>
</dbReference>
<evidence type="ECO:0000256" key="1">
    <source>
        <dbReference type="ARBA" id="ARBA00004613"/>
    </source>
</evidence>
<gene>
    <name evidence="12" type="ORF">PVAND_000727</name>
</gene>
<dbReference type="InterPro" id="IPR010255">
    <property type="entry name" value="Haem_peroxidase_sf"/>
</dbReference>
<dbReference type="Proteomes" id="UP001107558">
    <property type="component" value="Chromosome 3"/>
</dbReference>
<evidence type="ECO:0000256" key="4">
    <source>
        <dbReference type="ARBA" id="ARBA00022617"/>
    </source>
</evidence>
<dbReference type="GO" id="GO:0006979">
    <property type="term" value="P:response to oxidative stress"/>
    <property type="evidence" value="ECO:0007669"/>
    <property type="project" value="InterPro"/>
</dbReference>
<accession>A0A9J6BL76</accession>
<keyword evidence="4 10" id="KW-0349">Heme</keyword>
<proteinExistence type="predicted"/>
<dbReference type="PANTHER" id="PTHR11475:SF141">
    <property type="entry name" value="CARDINAL"/>
    <property type="match status" value="1"/>
</dbReference>
<name>A0A9J6BL76_POLVA</name>
<dbReference type="PRINTS" id="PR00457">
    <property type="entry name" value="ANPEROXIDASE"/>
</dbReference>
<keyword evidence="7" id="KW-0560">Oxidoreductase</keyword>
<feature type="binding site" description="axial binding residue" evidence="10">
    <location>
        <position position="533"/>
    </location>
    <ligand>
        <name>heme b</name>
        <dbReference type="ChEBI" id="CHEBI:60344"/>
    </ligand>
    <ligandPart>
        <name>Fe</name>
        <dbReference type="ChEBI" id="CHEBI:18248"/>
    </ligandPart>
</feature>
<keyword evidence="2" id="KW-0964">Secreted</keyword>
<dbReference type="GO" id="GO:0005576">
    <property type="term" value="C:extracellular region"/>
    <property type="evidence" value="ECO:0007669"/>
    <property type="project" value="UniProtKB-SubCell"/>
</dbReference>
<keyword evidence="9" id="KW-1015">Disulfide bond</keyword>
<keyword evidence="5 10" id="KW-0479">Metal-binding</keyword>
<evidence type="ECO:0000256" key="3">
    <source>
        <dbReference type="ARBA" id="ARBA00022559"/>
    </source>
</evidence>
<dbReference type="PANTHER" id="PTHR11475">
    <property type="entry name" value="OXIDASE/PEROXIDASE"/>
    <property type="match status" value="1"/>
</dbReference>
<keyword evidence="8 10" id="KW-0408">Iron</keyword>
<dbReference type="GO" id="GO:0022412">
    <property type="term" value="P:cellular process involved in reproduction in multicellular organism"/>
    <property type="evidence" value="ECO:0007669"/>
    <property type="project" value="UniProtKB-ARBA"/>
</dbReference>
<evidence type="ECO:0000313" key="13">
    <source>
        <dbReference type="Proteomes" id="UP001107558"/>
    </source>
</evidence>
<dbReference type="AlphaFoldDB" id="A0A9J6BL76"/>
<keyword evidence="3" id="KW-0575">Peroxidase</keyword>
<feature type="transmembrane region" description="Helical" evidence="11">
    <location>
        <begin position="38"/>
        <end position="61"/>
    </location>
</feature>
<evidence type="ECO:0000256" key="9">
    <source>
        <dbReference type="ARBA" id="ARBA00023157"/>
    </source>
</evidence>
<keyword evidence="13" id="KW-1185">Reference proteome</keyword>
<evidence type="ECO:0000256" key="8">
    <source>
        <dbReference type="ARBA" id="ARBA00023004"/>
    </source>
</evidence>
<dbReference type="InterPro" id="IPR037120">
    <property type="entry name" value="Haem_peroxidase_sf_animal"/>
</dbReference>
<dbReference type="PROSITE" id="PS50292">
    <property type="entry name" value="PEROXIDASE_3"/>
    <property type="match status" value="1"/>
</dbReference>
<dbReference type="OrthoDB" id="823504at2759"/>
<keyword evidence="6" id="KW-0732">Signal</keyword>
<organism evidence="12 13">
    <name type="scientific">Polypedilum vanderplanki</name>
    <name type="common">Sleeping chironomid midge</name>
    <dbReference type="NCBI Taxonomy" id="319348"/>
    <lineage>
        <taxon>Eukaryota</taxon>
        <taxon>Metazoa</taxon>
        <taxon>Ecdysozoa</taxon>
        <taxon>Arthropoda</taxon>
        <taxon>Hexapoda</taxon>
        <taxon>Insecta</taxon>
        <taxon>Pterygota</taxon>
        <taxon>Neoptera</taxon>
        <taxon>Endopterygota</taxon>
        <taxon>Diptera</taxon>
        <taxon>Nematocera</taxon>
        <taxon>Chironomoidea</taxon>
        <taxon>Chironomidae</taxon>
        <taxon>Chironominae</taxon>
        <taxon>Polypedilum</taxon>
        <taxon>Polypedilum</taxon>
    </lineage>
</organism>
<sequence>MEEEKVDETTPIVNNQGPSYLFSGKEPIRERQSKQLQCWICAGILISFFIALIIAVCFSFYGDDPKIIPESQNNKPLYSDRDSTFKTEFFTLFPMIDEAAANWSILEPTDEEIKAALDAGKKALGDKEMIEEIISTPILNSPTYRHQRAVSTTSIARNAGKRGYVEDHATRYLAKKHNFQKSHKHSNIGIGSFTNLITHDKIDCELNPYYRTYNGVCNNKKNVHWGSAYIPFRRGLVADYCDAVSSPRCAKDGSELPSARDVSVTIHRPSYFTDKHFTVMLAVWGQFLDHDITATALNQGQDGAPIDCCASQIKHPECFTVPLAKGDPYFDDYNVTCMNFLRSVPAPTNRLGPREQLNQATGFIDGSVVYGSTEEKVKQLRSFKDGKLEMYTTPDNRTLLPVSRDPNDGCNEAAENAKGRYCFDSGDARANENLHLTTLHLLFARHHNYLAEGLAKVNPHWNDEKLFQEARKILGAQMQHITYNEFLSVIIGKDASEKMEILSTPGGSIDTYDDNLEPSIANEFAASAFRFAHTLLPGLMKFTKEYDQSEESIALHNMLFNPYSLYNEGGFDTAIRSALNTSLEKSDPYFTKELTEKLFVHDASPVLCGLDLVSLNIQRGRDHGLRAYPDWRKRCHLSSVNTWEEMEKVVDPQSFKRIHEIYKSPQDVDLYTGGLAEFPVKGGIIGPTLTCIIGDQFIRMKKGDSFWYERTQGNQKFTSGQKEQIFDTSLASIICRNSDKVEFAQRYVMKNIGDDNPLMSCKEIDTFDFEPWREHGKTTKISIDDHETNVKVIKH</sequence>
<evidence type="ECO:0000313" key="12">
    <source>
        <dbReference type="EMBL" id="KAG5670464.1"/>
    </source>
</evidence>
<dbReference type="Pfam" id="PF03098">
    <property type="entry name" value="An_peroxidase"/>
    <property type="match status" value="1"/>
</dbReference>